<dbReference type="Gene3D" id="1.20.1280.50">
    <property type="match status" value="1"/>
</dbReference>
<evidence type="ECO:0000259" key="1">
    <source>
        <dbReference type="PROSITE" id="PS50181"/>
    </source>
</evidence>
<evidence type="ECO:0000313" key="2">
    <source>
        <dbReference type="EMBL" id="KAH8018779.1"/>
    </source>
</evidence>
<dbReference type="EMBL" id="JABSTU010000010">
    <property type="protein sequence ID" value="KAH8018779.1"/>
    <property type="molecule type" value="Genomic_DNA"/>
</dbReference>
<dbReference type="VEuPathDB" id="VectorBase:LOC119175823"/>
<dbReference type="Pfam" id="PF12937">
    <property type="entry name" value="F-box-like"/>
    <property type="match status" value="1"/>
</dbReference>
<dbReference type="SUPFAM" id="SSF50978">
    <property type="entry name" value="WD40 repeat-like"/>
    <property type="match status" value="1"/>
</dbReference>
<dbReference type="InterPro" id="IPR001810">
    <property type="entry name" value="F-box_dom"/>
</dbReference>
<name>A0A9J6D9M3_RHIMP</name>
<dbReference type="InterPro" id="IPR015943">
    <property type="entry name" value="WD40/YVTN_repeat-like_dom_sf"/>
</dbReference>
<dbReference type="GO" id="GO:0031146">
    <property type="term" value="P:SCF-dependent proteasomal ubiquitin-dependent protein catabolic process"/>
    <property type="evidence" value="ECO:0007669"/>
    <property type="project" value="TreeGrafter"/>
</dbReference>
<proteinExistence type="predicted"/>
<dbReference type="AlphaFoldDB" id="A0A9J6D9M3"/>
<dbReference type="FunFam" id="1.20.1280.50:FF:000146">
    <property type="entry name" value="Dactylin, putative"/>
    <property type="match status" value="1"/>
</dbReference>
<organism evidence="2 3">
    <name type="scientific">Rhipicephalus microplus</name>
    <name type="common">Cattle tick</name>
    <name type="synonym">Boophilus microplus</name>
    <dbReference type="NCBI Taxonomy" id="6941"/>
    <lineage>
        <taxon>Eukaryota</taxon>
        <taxon>Metazoa</taxon>
        <taxon>Ecdysozoa</taxon>
        <taxon>Arthropoda</taxon>
        <taxon>Chelicerata</taxon>
        <taxon>Arachnida</taxon>
        <taxon>Acari</taxon>
        <taxon>Parasitiformes</taxon>
        <taxon>Ixodida</taxon>
        <taxon>Ixodoidea</taxon>
        <taxon>Ixodidae</taxon>
        <taxon>Rhipicephalinae</taxon>
        <taxon>Rhipicephalus</taxon>
        <taxon>Boophilus</taxon>
    </lineage>
</organism>
<reference evidence="2" key="2">
    <citation type="submission" date="2021-09" db="EMBL/GenBank/DDBJ databases">
        <authorList>
            <person name="Jia N."/>
            <person name="Wang J."/>
            <person name="Shi W."/>
            <person name="Du L."/>
            <person name="Sun Y."/>
            <person name="Zhan W."/>
            <person name="Jiang J."/>
            <person name="Wang Q."/>
            <person name="Zhang B."/>
            <person name="Ji P."/>
            <person name="Sakyi L.B."/>
            <person name="Cui X."/>
            <person name="Yuan T."/>
            <person name="Jiang B."/>
            <person name="Yang W."/>
            <person name="Lam T.T.-Y."/>
            <person name="Chang Q."/>
            <person name="Ding S."/>
            <person name="Wang X."/>
            <person name="Zhu J."/>
            <person name="Ruan X."/>
            <person name="Zhao L."/>
            <person name="Wei J."/>
            <person name="Que T."/>
            <person name="Du C."/>
            <person name="Cheng J."/>
            <person name="Dai P."/>
            <person name="Han X."/>
            <person name="Huang E."/>
            <person name="Gao Y."/>
            <person name="Liu J."/>
            <person name="Shao H."/>
            <person name="Ye R."/>
            <person name="Li L."/>
            <person name="Wei W."/>
            <person name="Wang X."/>
            <person name="Wang C."/>
            <person name="Huo Q."/>
            <person name="Li W."/>
            <person name="Guo W."/>
            <person name="Chen H."/>
            <person name="Chen S."/>
            <person name="Zhou L."/>
            <person name="Zhou L."/>
            <person name="Ni X."/>
            <person name="Tian J."/>
            <person name="Zhou Y."/>
            <person name="Sheng Y."/>
            <person name="Liu T."/>
            <person name="Pan Y."/>
            <person name="Xia L."/>
            <person name="Li J."/>
            <person name="Zhao F."/>
            <person name="Cao W."/>
        </authorList>
    </citation>
    <scope>NUCLEOTIDE SEQUENCE</scope>
    <source>
        <strain evidence="2">Rmic-2018</strain>
        <tissue evidence="2">Larvae</tissue>
    </source>
</reference>
<dbReference type="Proteomes" id="UP000821866">
    <property type="component" value="Chromosome 8"/>
</dbReference>
<dbReference type="SUPFAM" id="SSF81383">
    <property type="entry name" value="F-box domain"/>
    <property type="match status" value="1"/>
</dbReference>
<dbReference type="PANTHER" id="PTHR14381">
    <property type="entry name" value="DACTYLIN"/>
    <property type="match status" value="1"/>
</dbReference>
<reference evidence="2" key="1">
    <citation type="journal article" date="2020" name="Cell">
        <title>Large-Scale Comparative Analyses of Tick Genomes Elucidate Their Genetic Diversity and Vector Capacities.</title>
        <authorList>
            <consortium name="Tick Genome and Microbiome Consortium (TIGMIC)"/>
            <person name="Jia N."/>
            <person name="Wang J."/>
            <person name="Shi W."/>
            <person name="Du L."/>
            <person name="Sun Y."/>
            <person name="Zhan W."/>
            <person name="Jiang J.F."/>
            <person name="Wang Q."/>
            <person name="Zhang B."/>
            <person name="Ji P."/>
            <person name="Bell-Sakyi L."/>
            <person name="Cui X.M."/>
            <person name="Yuan T.T."/>
            <person name="Jiang B.G."/>
            <person name="Yang W.F."/>
            <person name="Lam T.T."/>
            <person name="Chang Q.C."/>
            <person name="Ding S.J."/>
            <person name="Wang X.J."/>
            <person name="Zhu J.G."/>
            <person name="Ruan X.D."/>
            <person name="Zhao L."/>
            <person name="Wei J.T."/>
            <person name="Ye R.Z."/>
            <person name="Que T.C."/>
            <person name="Du C.H."/>
            <person name="Zhou Y.H."/>
            <person name="Cheng J.X."/>
            <person name="Dai P.F."/>
            <person name="Guo W.B."/>
            <person name="Han X.H."/>
            <person name="Huang E.J."/>
            <person name="Li L.F."/>
            <person name="Wei W."/>
            <person name="Gao Y.C."/>
            <person name="Liu J.Z."/>
            <person name="Shao H.Z."/>
            <person name="Wang X."/>
            <person name="Wang C.C."/>
            <person name="Yang T.C."/>
            <person name="Huo Q.B."/>
            <person name="Li W."/>
            <person name="Chen H.Y."/>
            <person name="Chen S.E."/>
            <person name="Zhou L.G."/>
            <person name="Ni X.B."/>
            <person name="Tian J.H."/>
            <person name="Sheng Y."/>
            <person name="Liu T."/>
            <person name="Pan Y.S."/>
            <person name="Xia L.Y."/>
            <person name="Li J."/>
            <person name="Zhao F."/>
            <person name="Cao W.C."/>
        </authorList>
    </citation>
    <scope>NUCLEOTIDE SEQUENCE</scope>
    <source>
        <strain evidence="2">Rmic-2018</strain>
    </source>
</reference>
<keyword evidence="3" id="KW-1185">Reference proteome</keyword>
<dbReference type="InterPro" id="IPR036322">
    <property type="entry name" value="WD40_repeat_dom_sf"/>
</dbReference>
<dbReference type="SMART" id="SM00256">
    <property type="entry name" value="FBOX"/>
    <property type="match status" value="1"/>
</dbReference>
<dbReference type="GO" id="GO:0019005">
    <property type="term" value="C:SCF ubiquitin ligase complex"/>
    <property type="evidence" value="ECO:0007669"/>
    <property type="project" value="TreeGrafter"/>
</dbReference>
<dbReference type="Gene3D" id="2.130.10.10">
    <property type="entry name" value="YVTN repeat-like/Quinoprotein amine dehydrogenase"/>
    <property type="match status" value="1"/>
</dbReference>
<comment type="caution">
    <text evidence="2">The sequence shown here is derived from an EMBL/GenBank/DDBJ whole genome shotgun (WGS) entry which is preliminary data.</text>
</comment>
<dbReference type="PANTHER" id="PTHR14381:SF1">
    <property type="entry name" value="F-BOX_WD REPEAT-CONTAINING PROTEIN 4"/>
    <property type="match status" value="1"/>
</dbReference>
<accession>A0A9J6D9M3</accession>
<dbReference type="PROSITE" id="PS50181">
    <property type="entry name" value="FBOX"/>
    <property type="match status" value="1"/>
</dbReference>
<sequence length="255" mass="28856">MSDGTLALLPPEVLDVIFSYCDVWTLGRLSCVCKRFNSLLKQSYVWTRKSKNIVATNQRDPRMLRRSMRLLEAEEKIWQSVRWQTGRYDEMALLKHRVLYIPWLQLERDVLWYSQGSVILKYQRREDGTIGENALLSLRGFRHDVVHFVRQDDLVVGGGSDGCLCIWSAEEGSLVHRRLNCNSKAINSVDYRGNMVVTGSQDRTVNAGNGGVLHKVTHQKFSVALMSGSSSIQLVVSSKEEVKVIIAGAEEAALR</sequence>
<feature type="domain" description="F-box" evidence="1">
    <location>
        <begin position="3"/>
        <end position="49"/>
    </location>
</feature>
<evidence type="ECO:0000313" key="3">
    <source>
        <dbReference type="Proteomes" id="UP000821866"/>
    </source>
</evidence>
<dbReference type="InterPro" id="IPR052301">
    <property type="entry name" value="SCF_F-box/WD-repeat"/>
</dbReference>
<dbReference type="InterPro" id="IPR036047">
    <property type="entry name" value="F-box-like_dom_sf"/>
</dbReference>
<protein>
    <recommendedName>
        <fullName evidence="1">F-box domain-containing protein</fullName>
    </recommendedName>
</protein>
<gene>
    <name evidence="2" type="ORF">HPB51_012169</name>
</gene>